<feature type="transmembrane region" description="Helical" evidence="1">
    <location>
        <begin position="27"/>
        <end position="44"/>
    </location>
</feature>
<organism evidence="2 3">
    <name type="scientific">Chitinophaga horti</name>
    <dbReference type="NCBI Taxonomy" id="2920382"/>
    <lineage>
        <taxon>Bacteria</taxon>
        <taxon>Pseudomonadati</taxon>
        <taxon>Bacteroidota</taxon>
        <taxon>Chitinophagia</taxon>
        <taxon>Chitinophagales</taxon>
        <taxon>Chitinophagaceae</taxon>
        <taxon>Chitinophaga</taxon>
    </lineage>
</organism>
<feature type="transmembrane region" description="Helical" evidence="1">
    <location>
        <begin position="113"/>
        <end position="135"/>
    </location>
</feature>
<sequence length="138" mass="15402">MKLLTLFAVILFVAAIAGVFIDGPRWLLFFVIPGCVLMTISALLRDYEVIGSILLAPGEISVHNHDRLLVFRLGEIDQVGWQVGYCDQHHVGENIPVIYLPGNDTVLFPDETVMVEIIVLSILFIASAIYVLIIIRRN</sequence>
<name>A0ABY6J5A6_9BACT</name>
<keyword evidence="1" id="KW-0812">Transmembrane</keyword>
<keyword evidence="1" id="KW-1133">Transmembrane helix</keyword>
<evidence type="ECO:0000313" key="2">
    <source>
        <dbReference type="EMBL" id="UYQ94863.1"/>
    </source>
</evidence>
<dbReference type="EMBL" id="CP107006">
    <property type="protein sequence ID" value="UYQ94863.1"/>
    <property type="molecule type" value="Genomic_DNA"/>
</dbReference>
<evidence type="ECO:0000313" key="3">
    <source>
        <dbReference type="Proteomes" id="UP001162741"/>
    </source>
</evidence>
<protein>
    <submittedName>
        <fullName evidence="2">Uncharacterized protein</fullName>
    </submittedName>
</protein>
<dbReference type="Proteomes" id="UP001162741">
    <property type="component" value="Chromosome"/>
</dbReference>
<proteinExistence type="predicted"/>
<dbReference type="RefSeq" id="WP_264282686.1">
    <property type="nucleotide sequence ID" value="NZ_CP107006.1"/>
</dbReference>
<reference evidence="2" key="1">
    <citation type="submission" date="2022-10" db="EMBL/GenBank/DDBJ databases">
        <title>Chitinophaga sp. nov., isolated from soil.</title>
        <authorList>
            <person name="Jeon C.O."/>
        </authorList>
    </citation>
    <scope>NUCLEOTIDE SEQUENCE</scope>
    <source>
        <strain evidence="2">R8</strain>
    </source>
</reference>
<keyword evidence="1" id="KW-0472">Membrane</keyword>
<evidence type="ECO:0000256" key="1">
    <source>
        <dbReference type="SAM" id="Phobius"/>
    </source>
</evidence>
<keyword evidence="3" id="KW-1185">Reference proteome</keyword>
<gene>
    <name evidence="2" type="ORF">MKQ68_07125</name>
</gene>
<accession>A0ABY6J5A6</accession>